<proteinExistence type="predicted"/>
<comment type="caution">
    <text evidence="1">The sequence shown here is derived from an EMBL/GenBank/DDBJ whole genome shotgun (WGS) entry which is preliminary data.</text>
</comment>
<evidence type="ECO:0000313" key="1">
    <source>
        <dbReference type="EMBL" id="PJE78153.1"/>
    </source>
</evidence>
<dbReference type="EMBL" id="NSIT01000248">
    <property type="protein sequence ID" value="PJE78153.1"/>
    <property type="molecule type" value="Genomic_DNA"/>
</dbReference>
<dbReference type="AlphaFoldDB" id="A0A2H9T4K8"/>
<gene>
    <name evidence="1" type="ORF">CI610_02913</name>
</gene>
<name>A0A2H9T4K8_9ZZZZ</name>
<accession>A0A2H9T4K8</accession>
<protein>
    <submittedName>
        <fullName evidence="1">Uncharacterized protein</fullName>
    </submittedName>
</protein>
<reference evidence="1" key="1">
    <citation type="journal article" date="2017" name="Appl. Environ. Microbiol.">
        <title>Molecular characterization of an Endozoicomonas-like organism causing infection in king scallop Pecten maximus L.</title>
        <authorList>
            <person name="Cano I."/>
            <person name="van Aerle R."/>
            <person name="Ross S."/>
            <person name="Verner-Jeffreys D.W."/>
            <person name="Paley R.K."/>
            <person name="Rimmer G."/>
            <person name="Ryder D."/>
            <person name="Hooper P."/>
            <person name="Stone D."/>
            <person name="Feist S.W."/>
        </authorList>
    </citation>
    <scope>NUCLEOTIDE SEQUENCE</scope>
</reference>
<sequence>MYRIVMISGLPIHGKTVWMVRIKVLSMLREIRICGIRLLFVELDYLINKDIAKGSFTVIEYY</sequence>
<organism evidence="1">
    <name type="scientific">invertebrate metagenome</name>
    <dbReference type="NCBI Taxonomy" id="1711999"/>
    <lineage>
        <taxon>unclassified sequences</taxon>
        <taxon>metagenomes</taxon>
        <taxon>organismal metagenomes</taxon>
    </lineage>
</organism>